<gene>
    <name evidence="2" type="ORF">PHYEVI_LOCUS2060</name>
</gene>
<dbReference type="EMBL" id="OU900104">
    <property type="protein sequence ID" value="CAG9855614.1"/>
    <property type="molecule type" value="Genomic_DNA"/>
</dbReference>
<evidence type="ECO:0000313" key="3">
    <source>
        <dbReference type="Proteomes" id="UP001153712"/>
    </source>
</evidence>
<feature type="chain" id="PRO_5040448052" evidence="1">
    <location>
        <begin position="22"/>
        <end position="143"/>
    </location>
</feature>
<feature type="signal peptide" evidence="1">
    <location>
        <begin position="1"/>
        <end position="21"/>
    </location>
</feature>
<sequence>MNARTILSVVGFVVGVGWCYADGKPDTSVYIVPIKIKTYKAKARSFSNESNGSIFLITAGECRSALGMEEGRIPDHAISASSSYETKSVGPQNARTSFLTVLGVGTPRASSPPRNMNYDLILNDMATGENGETARAHPAVLLQ</sequence>
<organism evidence="2 3">
    <name type="scientific">Phyllotreta striolata</name>
    <name type="common">Striped flea beetle</name>
    <name type="synonym">Crioceris striolata</name>
    <dbReference type="NCBI Taxonomy" id="444603"/>
    <lineage>
        <taxon>Eukaryota</taxon>
        <taxon>Metazoa</taxon>
        <taxon>Ecdysozoa</taxon>
        <taxon>Arthropoda</taxon>
        <taxon>Hexapoda</taxon>
        <taxon>Insecta</taxon>
        <taxon>Pterygota</taxon>
        <taxon>Neoptera</taxon>
        <taxon>Endopterygota</taxon>
        <taxon>Coleoptera</taxon>
        <taxon>Polyphaga</taxon>
        <taxon>Cucujiformia</taxon>
        <taxon>Chrysomeloidea</taxon>
        <taxon>Chrysomelidae</taxon>
        <taxon>Galerucinae</taxon>
        <taxon>Alticini</taxon>
        <taxon>Phyllotreta</taxon>
    </lineage>
</organism>
<dbReference type="SUPFAM" id="SSF49785">
    <property type="entry name" value="Galactose-binding domain-like"/>
    <property type="match status" value="1"/>
</dbReference>
<dbReference type="OrthoDB" id="6071166at2759"/>
<dbReference type="InterPro" id="IPR008979">
    <property type="entry name" value="Galactose-bd-like_sf"/>
</dbReference>
<evidence type="ECO:0000313" key="2">
    <source>
        <dbReference type="EMBL" id="CAG9855614.1"/>
    </source>
</evidence>
<protein>
    <submittedName>
        <fullName evidence="2">Uncharacterized protein</fullName>
    </submittedName>
</protein>
<proteinExistence type="predicted"/>
<dbReference type="AlphaFoldDB" id="A0A9N9XIV6"/>
<accession>A0A9N9XIV6</accession>
<dbReference type="Gene3D" id="2.60.120.260">
    <property type="entry name" value="Galactose-binding domain-like"/>
    <property type="match status" value="1"/>
</dbReference>
<evidence type="ECO:0000256" key="1">
    <source>
        <dbReference type="SAM" id="SignalP"/>
    </source>
</evidence>
<reference evidence="2" key="1">
    <citation type="submission" date="2022-01" db="EMBL/GenBank/DDBJ databases">
        <authorList>
            <person name="King R."/>
        </authorList>
    </citation>
    <scope>NUCLEOTIDE SEQUENCE</scope>
</reference>
<dbReference type="Proteomes" id="UP001153712">
    <property type="component" value="Chromosome 11"/>
</dbReference>
<name>A0A9N9XIV6_PHYSR</name>
<keyword evidence="1" id="KW-0732">Signal</keyword>
<keyword evidence="3" id="KW-1185">Reference proteome</keyword>